<organism evidence="1 2">
    <name type="scientific">Pluteus cervinus</name>
    <dbReference type="NCBI Taxonomy" id="181527"/>
    <lineage>
        <taxon>Eukaryota</taxon>
        <taxon>Fungi</taxon>
        <taxon>Dikarya</taxon>
        <taxon>Basidiomycota</taxon>
        <taxon>Agaricomycotina</taxon>
        <taxon>Agaricomycetes</taxon>
        <taxon>Agaricomycetidae</taxon>
        <taxon>Agaricales</taxon>
        <taxon>Pluteineae</taxon>
        <taxon>Pluteaceae</taxon>
        <taxon>Pluteus</taxon>
    </lineage>
</organism>
<sequence length="429" mass="49154">MTIPNLPLELVEVILEHLFGEYDLCAPPVALYKCSLVSQSWRHIAQSIMLSEITLPAFDANNHHVDFDTFKKDPVLLQCVRHLFIMEHNWPEIANILPTFPNLRRIAIIEEILTHTPFQAPVHTFTQVADRLTSIYLGYLYCFPAQIFNHCSSLRELRTLNMNFLFSDLKGSDSDASLNKARLRPRLHLLEIAVGNEDETEILSWFLRPECAFDLSELKTLHILDRTCEAPVHRMAQILVEFVAPTIHDLALTSPTLDETIDHYITPESLSYMKNLLSIRSVRLPVIQYGDDIAKTNPIPWVVAFLSNLPRPEYLERVDIPSTTALETSDEDIQNLDKKVESYGLQMLDSLLSSSKFPTLKRVNFGSAAFAADDIDGPARSPILERLYEARLPHLSERDMLHFVYCKVTDYLTEAECWWALKSMLEFEP</sequence>
<gene>
    <name evidence="1" type="ORF">BDN72DRAFT_877983</name>
</gene>
<evidence type="ECO:0000313" key="1">
    <source>
        <dbReference type="EMBL" id="TFK70112.1"/>
    </source>
</evidence>
<dbReference type="EMBL" id="ML208318">
    <property type="protein sequence ID" value="TFK70112.1"/>
    <property type="molecule type" value="Genomic_DNA"/>
</dbReference>
<accession>A0ACD3AWY9</accession>
<dbReference type="Proteomes" id="UP000308600">
    <property type="component" value="Unassembled WGS sequence"/>
</dbReference>
<evidence type="ECO:0000313" key="2">
    <source>
        <dbReference type="Proteomes" id="UP000308600"/>
    </source>
</evidence>
<protein>
    <submittedName>
        <fullName evidence="1">Uncharacterized protein</fullName>
    </submittedName>
</protein>
<keyword evidence="2" id="KW-1185">Reference proteome</keyword>
<reference evidence="1 2" key="1">
    <citation type="journal article" date="2019" name="Nat. Ecol. Evol.">
        <title>Megaphylogeny resolves global patterns of mushroom evolution.</title>
        <authorList>
            <person name="Varga T."/>
            <person name="Krizsan K."/>
            <person name="Foldi C."/>
            <person name="Dima B."/>
            <person name="Sanchez-Garcia M."/>
            <person name="Sanchez-Ramirez S."/>
            <person name="Szollosi G.J."/>
            <person name="Szarkandi J.G."/>
            <person name="Papp V."/>
            <person name="Albert L."/>
            <person name="Andreopoulos W."/>
            <person name="Angelini C."/>
            <person name="Antonin V."/>
            <person name="Barry K.W."/>
            <person name="Bougher N.L."/>
            <person name="Buchanan P."/>
            <person name="Buyck B."/>
            <person name="Bense V."/>
            <person name="Catcheside P."/>
            <person name="Chovatia M."/>
            <person name="Cooper J."/>
            <person name="Damon W."/>
            <person name="Desjardin D."/>
            <person name="Finy P."/>
            <person name="Geml J."/>
            <person name="Haridas S."/>
            <person name="Hughes K."/>
            <person name="Justo A."/>
            <person name="Karasinski D."/>
            <person name="Kautmanova I."/>
            <person name="Kiss B."/>
            <person name="Kocsube S."/>
            <person name="Kotiranta H."/>
            <person name="LaButti K.M."/>
            <person name="Lechner B.E."/>
            <person name="Liimatainen K."/>
            <person name="Lipzen A."/>
            <person name="Lukacs Z."/>
            <person name="Mihaltcheva S."/>
            <person name="Morgado L.N."/>
            <person name="Niskanen T."/>
            <person name="Noordeloos M.E."/>
            <person name="Ohm R.A."/>
            <person name="Ortiz-Santana B."/>
            <person name="Ovrebo C."/>
            <person name="Racz N."/>
            <person name="Riley R."/>
            <person name="Savchenko A."/>
            <person name="Shiryaev A."/>
            <person name="Soop K."/>
            <person name="Spirin V."/>
            <person name="Szebenyi C."/>
            <person name="Tomsovsky M."/>
            <person name="Tulloss R.E."/>
            <person name="Uehling J."/>
            <person name="Grigoriev I.V."/>
            <person name="Vagvolgyi C."/>
            <person name="Papp T."/>
            <person name="Martin F.M."/>
            <person name="Miettinen O."/>
            <person name="Hibbett D.S."/>
            <person name="Nagy L.G."/>
        </authorList>
    </citation>
    <scope>NUCLEOTIDE SEQUENCE [LARGE SCALE GENOMIC DNA]</scope>
    <source>
        <strain evidence="1 2">NL-1719</strain>
    </source>
</reference>
<name>A0ACD3AWY9_9AGAR</name>
<proteinExistence type="predicted"/>